<evidence type="ECO:0000256" key="1">
    <source>
        <dbReference type="SAM" id="MobiDB-lite"/>
    </source>
</evidence>
<dbReference type="SUPFAM" id="SSF53955">
    <property type="entry name" value="Lysozyme-like"/>
    <property type="match status" value="1"/>
</dbReference>
<dbReference type="GO" id="GO:0009253">
    <property type="term" value="P:peptidoglycan catabolic process"/>
    <property type="evidence" value="ECO:0007669"/>
    <property type="project" value="TreeGrafter"/>
</dbReference>
<feature type="compositionally biased region" description="Pro residues" evidence="1">
    <location>
        <begin position="20"/>
        <end position="31"/>
    </location>
</feature>
<evidence type="ECO:0000259" key="2">
    <source>
        <dbReference type="Pfam" id="PF13406"/>
    </source>
</evidence>
<dbReference type="CDD" id="cd13399">
    <property type="entry name" value="Slt35-like"/>
    <property type="match status" value="1"/>
</dbReference>
<dbReference type="PANTHER" id="PTHR30163:SF8">
    <property type="entry name" value="LYTIC MUREIN TRANSGLYCOSYLASE"/>
    <property type="match status" value="1"/>
</dbReference>
<dbReference type="EMBL" id="SMKZ01000039">
    <property type="protein sequence ID" value="TDE01828.1"/>
    <property type="molecule type" value="Genomic_DNA"/>
</dbReference>
<dbReference type="InterPro" id="IPR043426">
    <property type="entry name" value="MltB-like"/>
</dbReference>
<feature type="region of interest" description="Disordered" evidence="1">
    <location>
        <begin position="18"/>
        <end position="40"/>
    </location>
</feature>
<organism evidence="3 4">
    <name type="scientific">Jiangella asiatica</name>
    <dbReference type="NCBI Taxonomy" id="2530372"/>
    <lineage>
        <taxon>Bacteria</taxon>
        <taxon>Bacillati</taxon>
        <taxon>Actinomycetota</taxon>
        <taxon>Actinomycetes</taxon>
        <taxon>Jiangellales</taxon>
        <taxon>Jiangellaceae</taxon>
        <taxon>Jiangella</taxon>
    </lineage>
</organism>
<comment type="caution">
    <text evidence="3">The sequence shown here is derived from an EMBL/GenBank/DDBJ whole genome shotgun (WGS) entry which is preliminary data.</text>
</comment>
<sequence>MLAVLAVAGAVAVMSRAVPGPQPAAPLPPAPVGDRPDDPTTVSPVWADAVAERTGIPGRALVAYAAATLRLDAEQPGCRLGWPTLAAIGAVESAHGTYGGTHVEPDGRTAEPITGIPLDGSEGVAAIEDSDDGELDGDDAWDRAVGPMQFIPSTWRQWSADGNGDGRADVHNLDDVALAAGRYLCASGGDLSDGTNWRQAVLSYNRSAEYATTVLDTANDYARASKG</sequence>
<feature type="domain" description="Transglycosylase SLT" evidence="2">
    <location>
        <begin position="140"/>
        <end position="188"/>
    </location>
</feature>
<dbReference type="PANTHER" id="PTHR30163">
    <property type="entry name" value="MEMBRANE-BOUND LYTIC MUREIN TRANSGLYCOSYLASE B"/>
    <property type="match status" value="1"/>
</dbReference>
<dbReference type="InParanoid" id="A0A4V2Z0P0"/>
<dbReference type="OrthoDB" id="9796191at2"/>
<keyword evidence="4" id="KW-1185">Reference proteome</keyword>
<dbReference type="Gene3D" id="1.10.530.10">
    <property type="match status" value="1"/>
</dbReference>
<dbReference type="AlphaFoldDB" id="A0A4V2Z0P0"/>
<protein>
    <submittedName>
        <fullName evidence="3">Murein transglycosylase</fullName>
    </submittedName>
</protein>
<proteinExistence type="predicted"/>
<dbReference type="InterPro" id="IPR031304">
    <property type="entry name" value="SLT_2"/>
</dbReference>
<evidence type="ECO:0000313" key="3">
    <source>
        <dbReference type="EMBL" id="TDE01828.1"/>
    </source>
</evidence>
<evidence type="ECO:0000313" key="4">
    <source>
        <dbReference type="Proteomes" id="UP000294739"/>
    </source>
</evidence>
<reference evidence="3 4" key="1">
    <citation type="submission" date="2019-03" db="EMBL/GenBank/DDBJ databases">
        <title>Draft genome sequences of novel Actinobacteria.</title>
        <authorList>
            <person name="Sahin N."/>
            <person name="Ay H."/>
            <person name="Saygin H."/>
        </authorList>
    </citation>
    <scope>NUCLEOTIDE SEQUENCE [LARGE SCALE GENOMIC DNA]</scope>
    <source>
        <strain evidence="3 4">5K138</strain>
    </source>
</reference>
<name>A0A4V2Z0P0_9ACTN</name>
<dbReference type="Proteomes" id="UP000294739">
    <property type="component" value="Unassembled WGS sequence"/>
</dbReference>
<dbReference type="Pfam" id="PF13406">
    <property type="entry name" value="SLT_2"/>
    <property type="match status" value="1"/>
</dbReference>
<gene>
    <name evidence="3" type="ORF">E1269_22710</name>
</gene>
<accession>A0A4V2Z0P0</accession>
<dbReference type="GO" id="GO:0008933">
    <property type="term" value="F:peptidoglycan lytic transglycosylase activity"/>
    <property type="evidence" value="ECO:0007669"/>
    <property type="project" value="TreeGrafter"/>
</dbReference>
<dbReference type="InterPro" id="IPR023346">
    <property type="entry name" value="Lysozyme-like_dom_sf"/>
</dbReference>